<comment type="similarity">
    <text evidence="1">Belongs to the YciI family.</text>
</comment>
<sequence length="120" mass="13941">MWNDRMLKIFKNNKVRRIKMKYFSIVSTFRNPVPVDGETLEELIDEHKAYLQKGFDEGWILVSGPKSKGGGGIIFMKGASLKDAENYFSSDPLKKSGVQDYEIIEFELHDCQPMLKDWFE</sequence>
<dbReference type="Gene3D" id="3.30.70.1060">
    <property type="entry name" value="Dimeric alpha+beta barrel"/>
    <property type="match status" value="1"/>
</dbReference>
<dbReference type="EMBL" id="OMOF01000164">
    <property type="protein sequence ID" value="SPF41230.1"/>
    <property type="molecule type" value="Genomic_DNA"/>
</dbReference>
<dbReference type="AlphaFoldDB" id="A0A2U3KNS5"/>
<dbReference type="PANTHER" id="PTHR37828:SF1">
    <property type="entry name" value="YCII-RELATED DOMAIN-CONTAINING PROTEIN"/>
    <property type="match status" value="1"/>
</dbReference>
<organism evidence="3 4">
    <name type="scientific">Candidatus Desulfosporosinus infrequens</name>
    <dbReference type="NCBI Taxonomy" id="2043169"/>
    <lineage>
        <taxon>Bacteria</taxon>
        <taxon>Bacillati</taxon>
        <taxon>Bacillota</taxon>
        <taxon>Clostridia</taxon>
        <taxon>Eubacteriales</taxon>
        <taxon>Desulfitobacteriaceae</taxon>
        <taxon>Desulfosporosinus</taxon>
    </lineage>
</organism>
<dbReference type="SUPFAM" id="SSF54909">
    <property type="entry name" value="Dimeric alpha+beta barrel"/>
    <property type="match status" value="1"/>
</dbReference>
<dbReference type="Proteomes" id="UP000238916">
    <property type="component" value="Unassembled WGS sequence"/>
</dbReference>
<dbReference type="PANTHER" id="PTHR37828">
    <property type="entry name" value="GSR2449 PROTEIN"/>
    <property type="match status" value="1"/>
</dbReference>
<evidence type="ECO:0000256" key="1">
    <source>
        <dbReference type="ARBA" id="ARBA00007689"/>
    </source>
</evidence>
<name>A0A2U3KNS5_9FIRM</name>
<evidence type="ECO:0000313" key="3">
    <source>
        <dbReference type="EMBL" id="SPF41230.1"/>
    </source>
</evidence>
<dbReference type="InterPro" id="IPR011008">
    <property type="entry name" value="Dimeric_a/b-barrel"/>
</dbReference>
<evidence type="ECO:0000259" key="2">
    <source>
        <dbReference type="Pfam" id="PF03795"/>
    </source>
</evidence>
<protein>
    <recommendedName>
        <fullName evidence="2">YCII-related domain-containing protein</fullName>
    </recommendedName>
</protein>
<evidence type="ECO:0000313" key="4">
    <source>
        <dbReference type="Proteomes" id="UP000238916"/>
    </source>
</evidence>
<dbReference type="InterPro" id="IPR005545">
    <property type="entry name" value="YCII"/>
</dbReference>
<reference evidence="4" key="1">
    <citation type="submission" date="2018-02" db="EMBL/GenBank/DDBJ databases">
        <authorList>
            <person name="Hausmann B."/>
        </authorList>
    </citation>
    <scope>NUCLEOTIDE SEQUENCE [LARGE SCALE GENOMIC DNA]</scope>
    <source>
        <strain evidence="4">Peat soil MAG SbF1</strain>
    </source>
</reference>
<dbReference type="Pfam" id="PF03795">
    <property type="entry name" value="YCII"/>
    <property type="match status" value="1"/>
</dbReference>
<accession>A0A2U3KNS5</accession>
<gene>
    <name evidence="3" type="ORF">SBF1_2460005</name>
</gene>
<proteinExistence type="inferred from homology"/>
<feature type="domain" description="YCII-related" evidence="2">
    <location>
        <begin position="35"/>
        <end position="106"/>
    </location>
</feature>